<evidence type="ECO:0000313" key="3">
    <source>
        <dbReference type="Proteomes" id="UP000530564"/>
    </source>
</evidence>
<comment type="caution">
    <text evidence="2">The sequence shown here is derived from an EMBL/GenBank/DDBJ whole genome shotgun (WGS) entry which is preliminary data.</text>
</comment>
<evidence type="ECO:0000313" key="2">
    <source>
        <dbReference type="EMBL" id="MBB3889411.1"/>
    </source>
</evidence>
<evidence type="ECO:0000256" key="1">
    <source>
        <dbReference type="SAM" id="Phobius"/>
    </source>
</evidence>
<gene>
    <name evidence="2" type="ORF">GGQ61_000108</name>
</gene>
<name>A0A839ZVJ9_9CAUL</name>
<organism evidence="2 3">
    <name type="scientific">Phenylobacterium haematophilum</name>
    <dbReference type="NCBI Taxonomy" id="98513"/>
    <lineage>
        <taxon>Bacteria</taxon>
        <taxon>Pseudomonadati</taxon>
        <taxon>Pseudomonadota</taxon>
        <taxon>Alphaproteobacteria</taxon>
        <taxon>Caulobacterales</taxon>
        <taxon>Caulobacteraceae</taxon>
        <taxon>Phenylobacterium</taxon>
    </lineage>
</organism>
<accession>A0A839ZVJ9</accession>
<dbReference type="AlphaFoldDB" id="A0A839ZVJ9"/>
<dbReference type="RefSeq" id="WP_183769424.1">
    <property type="nucleotide sequence ID" value="NZ_JACIDK010000001.1"/>
</dbReference>
<keyword evidence="1" id="KW-1133">Transmembrane helix</keyword>
<keyword evidence="3" id="KW-1185">Reference proteome</keyword>
<keyword evidence="1" id="KW-0472">Membrane</keyword>
<reference evidence="2 3" key="1">
    <citation type="submission" date="2020-08" db="EMBL/GenBank/DDBJ databases">
        <title>Genomic Encyclopedia of Type Strains, Phase IV (KMG-IV): sequencing the most valuable type-strain genomes for metagenomic binning, comparative biology and taxonomic classification.</title>
        <authorList>
            <person name="Goeker M."/>
        </authorList>
    </citation>
    <scope>NUCLEOTIDE SEQUENCE [LARGE SCALE GENOMIC DNA]</scope>
    <source>
        <strain evidence="2 3">DSM 21793</strain>
    </source>
</reference>
<sequence length="69" mass="7387">MSDDDPPPPRRKPIPLFLWAVIGFLLVLGFMFAMRALNPTSLGTRVPAPDIALPAAAKPAPLPDARPIS</sequence>
<protein>
    <submittedName>
        <fullName evidence="2">Uncharacterized protein</fullName>
    </submittedName>
</protein>
<feature type="transmembrane region" description="Helical" evidence="1">
    <location>
        <begin position="16"/>
        <end position="37"/>
    </location>
</feature>
<keyword evidence="1" id="KW-0812">Transmembrane</keyword>
<dbReference type="EMBL" id="JACIDK010000001">
    <property type="protein sequence ID" value="MBB3889411.1"/>
    <property type="molecule type" value="Genomic_DNA"/>
</dbReference>
<dbReference type="Proteomes" id="UP000530564">
    <property type="component" value="Unassembled WGS sequence"/>
</dbReference>
<proteinExistence type="predicted"/>